<gene>
    <name evidence="6" type="ORF">SAMN05428971_2996</name>
</gene>
<protein>
    <submittedName>
        <fullName evidence="6">Transcriptional regulator, LysR family</fullName>
    </submittedName>
</protein>
<keyword evidence="7" id="KW-1185">Reference proteome</keyword>
<dbReference type="PROSITE" id="PS50931">
    <property type="entry name" value="HTH_LYSR"/>
    <property type="match status" value="1"/>
</dbReference>
<evidence type="ECO:0000313" key="7">
    <source>
        <dbReference type="Proteomes" id="UP000198968"/>
    </source>
</evidence>
<dbReference type="PANTHER" id="PTHR30346:SF30">
    <property type="entry name" value="SMALL NEUTRAL PROTEASE REGULATORY PROTEIN"/>
    <property type="match status" value="1"/>
</dbReference>
<dbReference type="AlphaFoldDB" id="A0A1I5EMQ5"/>
<name>A0A1I5EMQ5_9GAMM</name>
<dbReference type="RefSeq" id="WP_090964964.1">
    <property type="nucleotide sequence ID" value="NZ_FOVG01000003.1"/>
</dbReference>
<dbReference type="SUPFAM" id="SSF53850">
    <property type="entry name" value="Periplasmic binding protein-like II"/>
    <property type="match status" value="1"/>
</dbReference>
<evidence type="ECO:0000256" key="2">
    <source>
        <dbReference type="ARBA" id="ARBA00023015"/>
    </source>
</evidence>
<keyword evidence="3" id="KW-0238">DNA-binding</keyword>
<dbReference type="GO" id="GO:0003677">
    <property type="term" value="F:DNA binding"/>
    <property type="evidence" value="ECO:0007669"/>
    <property type="project" value="UniProtKB-KW"/>
</dbReference>
<organism evidence="6 7">
    <name type="scientific">Candidatus Pantoea varia</name>
    <dbReference type="NCBI Taxonomy" id="1881036"/>
    <lineage>
        <taxon>Bacteria</taxon>
        <taxon>Pseudomonadati</taxon>
        <taxon>Pseudomonadota</taxon>
        <taxon>Gammaproteobacteria</taxon>
        <taxon>Enterobacterales</taxon>
        <taxon>Erwiniaceae</taxon>
        <taxon>Pantoea</taxon>
    </lineage>
</organism>
<evidence type="ECO:0000256" key="3">
    <source>
        <dbReference type="ARBA" id="ARBA00023125"/>
    </source>
</evidence>
<dbReference type="Proteomes" id="UP000198968">
    <property type="component" value="Unassembled WGS sequence"/>
</dbReference>
<dbReference type="InterPro" id="IPR005119">
    <property type="entry name" value="LysR_subst-bd"/>
</dbReference>
<evidence type="ECO:0000256" key="1">
    <source>
        <dbReference type="ARBA" id="ARBA00009437"/>
    </source>
</evidence>
<keyword evidence="2" id="KW-0805">Transcription regulation</keyword>
<accession>A0A1I5EMQ5</accession>
<proteinExistence type="inferred from homology"/>
<dbReference type="Gene3D" id="3.40.190.10">
    <property type="entry name" value="Periplasmic binding protein-like II"/>
    <property type="match status" value="2"/>
</dbReference>
<dbReference type="SUPFAM" id="SSF46785">
    <property type="entry name" value="Winged helix' DNA-binding domain"/>
    <property type="match status" value="1"/>
</dbReference>
<dbReference type="FunFam" id="1.10.10.10:FF:000001">
    <property type="entry name" value="LysR family transcriptional regulator"/>
    <property type="match status" value="1"/>
</dbReference>
<evidence type="ECO:0000256" key="4">
    <source>
        <dbReference type="ARBA" id="ARBA00023163"/>
    </source>
</evidence>
<evidence type="ECO:0000259" key="5">
    <source>
        <dbReference type="PROSITE" id="PS50931"/>
    </source>
</evidence>
<reference evidence="7" key="1">
    <citation type="submission" date="2016-10" db="EMBL/GenBank/DDBJ databases">
        <authorList>
            <person name="Varghese N."/>
            <person name="Submissions S."/>
        </authorList>
    </citation>
    <scope>NUCLEOTIDE SEQUENCE [LARGE SCALE GENOMIC DNA]</scope>
    <source>
        <strain evidence="7">OV426</strain>
    </source>
</reference>
<feature type="domain" description="HTH lysR-type" evidence="5">
    <location>
        <begin position="1"/>
        <end position="58"/>
    </location>
</feature>
<dbReference type="OrthoDB" id="5289754at2"/>
<dbReference type="InterPro" id="IPR000847">
    <property type="entry name" value="LysR_HTH_N"/>
</dbReference>
<keyword evidence="4" id="KW-0804">Transcription</keyword>
<comment type="similarity">
    <text evidence="1">Belongs to the LysR transcriptional regulatory family.</text>
</comment>
<dbReference type="PRINTS" id="PR00039">
    <property type="entry name" value="HTHLYSR"/>
</dbReference>
<dbReference type="EMBL" id="FOVG01000003">
    <property type="protein sequence ID" value="SFO12321.1"/>
    <property type="molecule type" value="Genomic_DNA"/>
</dbReference>
<dbReference type="GO" id="GO:0032993">
    <property type="term" value="C:protein-DNA complex"/>
    <property type="evidence" value="ECO:0007669"/>
    <property type="project" value="TreeGrafter"/>
</dbReference>
<dbReference type="PANTHER" id="PTHR30346">
    <property type="entry name" value="TRANSCRIPTIONAL DUAL REGULATOR HCAR-RELATED"/>
    <property type="match status" value="1"/>
</dbReference>
<dbReference type="Gene3D" id="1.10.10.10">
    <property type="entry name" value="Winged helix-like DNA-binding domain superfamily/Winged helix DNA-binding domain"/>
    <property type="match status" value="1"/>
</dbReference>
<dbReference type="Pfam" id="PF03466">
    <property type="entry name" value="LysR_substrate"/>
    <property type="match status" value="1"/>
</dbReference>
<dbReference type="InterPro" id="IPR036390">
    <property type="entry name" value="WH_DNA-bd_sf"/>
</dbReference>
<dbReference type="GO" id="GO:0003700">
    <property type="term" value="F:DNA-binding transcription factor activity"/>
    <property type="evidence" value="ECO:0007669"/>
    <property type="project" value="InterPro"/>
</dbReference>
<dbReference type="Pfam" id="PF00126">
    <property type="entry name" value="HTH_1"/>
    <property type="match status" value="1"/>
</dbReference>
<evidence type="ECO:0000313" key="6">
    <source>
        <dbReference type="EMBL" id="SFO12321.1"/>
    </source>
</evidence>
<dbReference type="InterPro" id="IPR036388">
    <property type="entry name" value="WH-like_DNA-bd_sf"/>
</dbReference>
<sequence length="303" mass="33499">MKLHHLRYFIAVAEEGHFGRAAERLEIGQPPLSLQIQSLEKRMEIKLFYRRSRGVELTEGGRLLLKHARHILASVDVALHEVQRFKRSQGNELNLGFAGGTYFNRDVSTILYQFKCTHTEVLLKPALAGHTPELIRKLLEGKVDAAFIWPLTTMIDGIELTPVVQERLAVVLPVAHKLAVADSTVSLEKLAKEPFVLCERGSIGGLFDTIMAACSQAGFTPQCEQAVLQIEAIIPMVSAGLGVSIVPDSMRKTLSSGVMFLPIEDHTPTTTVILATRDRDTSPAIRKFMASVFRYGGDLAEKK</sequence>